<gene>
    <name evidence="1" type="ORF">GWI33_022989</name>
</gene>
<name>A0A834MH39_RHYFE</name>
<evidence type="ECO:0000313" key="2">
    <source>
        <dbReference type="Proteomes" id="UP000625711"/>
    </source>
</evidence>
<evidence type="ECO:0000313" key="1">
    <source>
        <dbReference type="EMBL" id="KAF7283736.1"/>
    </source>
</evidence>
<comment type="caution">
    <text evidence="1">The sequence shown here is derived from an EMBL/GenBank/DDBJ whole genome shotgun (WGS) entry which is preliminary data.</text>
</comment>
<dbReference type="AlphaFoldDB" id="A0A834MH39"/>
<organism evidence="1 2">
    <name type="scientific">Rhynchophorus ferrugineus</name>
    <name type="common">Red palm weevil</name>
    <name type="synonym">Curculio ferrugineus</name>
    <dbReference type="NCBI Taxonomy" id="354439"/>
    <lineage>
        <taxon>Eukaryota</taxon>
        <taxon>Metazoa</taxon>
        <taxon>Ecdysozoa</taxon>
        <taxon>Arthropoda</taxon>
        <taxon>Hexapoda</taxon>
        <taxon>Insecta</taxon>
        <taxon>Pterygota</taxon>
        <taxon>Neoptera</taxon>
        <taxon>Endopterygota</taxon>
        <taxon>Coleoptera</taxon>
        <taxon>Polyphaga</taxon>
        <taxon>Cucujiformia</taxon>
        <taxon>Curculionidae</taxon>
        <taxon>Dryophthorinae</taxon>
        <taxon>Rhynchophorus</taxon>
    </lineage>
</organism>
<dbReference type="OrthoDB" id="6618101at2759"/>
<dbReference type="EMBL" id="JAACXV010000088">
    <property type="protein sequence ID" value="KAF7283736.1"/>
    <property type="molecule type" value="Genomic_DNA"/>
</dbReference>
<sequence length="76" mass="8225">MVAGGGARGRHGSASAPLRHAYRMPASLARSRPIVVARGPRGDPRLFSSLLVCLFVCSWWIDRVLLSPPVMPWTVG</sequence>
<protein>
    <submittedName>
        <fullName evidence="1">Uncharacterized protein</fullName>
    </submittedName>
</protein>
<accession>A0A834MH39</accession>
<keyword evidence="2" id="KW-1185">Reference proteome</keyword>
<proteinExistence type="predicted"/>
<dbReference type="Proteomes" id="UP000625711">
    <property type="component" value="Unassembled WGS sequence"/>
</dbReference>
<reference evidence="1" key="1">
    <citation type="submission" date="2020-08" db="EMBL/GenBank/DDBJ databases">
        <title>Genome sequencing and assembly of the red palm weevil Rhynchophorus ferrugineus.</title>
        <authorList>
            <person name="Dias G.B."/>
            <person name="Bergman C.M."/>
            <person name="Manee M."/>
        </authorList>
    </citation>
    <scope>NUCLEOTIDE SEQUENCE</scope>
    <source>
        <strain evidence="1">AA-2017</strain>
        <tissue evidence="1">Whole larva</tissue>
    </source>
</reference>